<dbReference type="Proteomes" id="UP000094622">
    <property type="component" value="Unassembled WGS sequence"/>
</dbReference>
<evidence type="ECO:0000313" key="3">
    <source>
        <dbReference type="Proteomes" id="UP000094622"/>
    </source>
</evidence>
<reference evidence="2 3" key="1">
    <citation type="submission" date="2016-07" db="EMBL/GenBank/DDBJ databases">
        <title>Draft Genome Sequence of Methylobrevis pamukkalensis PK2.</title>
        <authorList>
            <person name="Vasilenko O.V."/>
            <person name="Doronina N.V."/>
            <person name="Shmareva M.N."/>
            <person name="Tarlachkov S.V."/>
            <person name="Mustakhimov I."/>
            <person name="Trotsenko Y.A."/>
        </authorList>
    </citation>
    <scope>NUCLEOTIDE SEQUENCE [LARGE SCALE GENOMIC DNA]</scope>
    <source>
        <strain evidence="2 3">PK2</strain>
    </source>
</reference>
<evidence type="ECO:0000256" key="1">
    <source>
        <dbReference type="SAM" id="MobiDB-lite"/>
    </source>
</evidence>
<accession>A0A1E3H178</accession>
<proteinExistence type="predicted"/>
<feature type="compositionally biased region" description="Polar residues" evidence="1">
    <location>
        <begin position="25"/>
        <end position="43"/>
    </location>
</feature>
<feature type="region of interest" description="Disordered" evidence="1">
    <location>
        <begin position="19"/>
        <end position="65"/>
    </location>
</feature>
<protein>
    <submittedName>
        <fullName evidence="2">Uncharacterized protein</fullName>
    </submittedName>
</protein>
<dbReference type="AlphaFoldDB" id="A0A1E3H178"/>
<organism evidence="2 3">
    <name type="scientific">Methylobrevis pamukkalensis</name>
    <dbReference type="NCBI Taxonomy" id="1439726"/>
    <lineage>
        <taxon>Bacteria</taxon>
        <taxon>Pseudomonadati</taxon>
        <taxon>Pseudomonadota</taxon>
        <taxon>Alphaproteobacteria</taxon>
        <taxon>Hyphomicrobiales</taxon>
        <taxon>Pleomorphomonadaceae</taxon>
        <taxon>Methylobrevis</taxon>
    </lineage>
</organism>
<dbReference type="EMBL" id="MCRJ01000063">
    <property type="protein sequence ID" value="ODN70079.1"/>
    <property type="molecule type" value="Genomic_DNA"/>
</dbReference>
<feature type="region of interest" description="Disordered" evidence="1">
    <location>
        <begin position="98"/>
        <end position="215"/>
    </location>
</feature>
<feature type="compositionally biased region" description="Low complexity" evidence="1">
    <location>
        <begin position="151"/>
        <end position="160"/>
    </location>
</feature>
<keyword evidence="3" id="KW-1185">Reference proteome</keyword>
<feature type="compositionally biased region" description="Low complexity" evidence="1">
    <location>
        <begin position="120"/>
        <end position="134"/>
    </location>
</feature>
<sequence length="215" mass="23294">MQADRPGNGRLVGVVIEHDAPSAHSIRQSPRATVSSPRITSRPSKPRSWATRRSASPIGPASATLSRTARCGVWRSGASASSITDMIAWWGCKSMRPRARCRPMDSARRTASFSMRRRSPSSTASSDWAAAASVRPRRRADRPPLPRCPRAPRGGRAPAPRARPRPASPDGPRPRSSARTAFRAPAPGAVRRNRCRTGSGRVRPSSSFRYRAAGQ</sequence>
<comment type="caution">
    <text evidence="2">The sequence shown here is derived from an EMBL/GenBank/DDBJ whole genome shotgun (WGS) entry which is preliminary data.</text>
</comment>
<evidence type="ECO:0000313" key="2">
    <source>
        <dbReference type="EMBL" id="ODN70079.1"/>
    </source>
</evidence>
<gene>
    <name evidence="2" type="ORF">A6302_02619</name>
</gene>
<name>A0A1E3H178_9HYPH</name>